<dbReference type="SUPFAM" id="SSF56672">
    <property type="entry name" value="DNA/RNA polymerases"/>
    <property type="match status" value="1"/>
</dbReference>
<dbReference type="Gene3D" id="3.30.70.270">
    <property type="match status" value="1"/>
</dbReference>
<dbReference type="InterPro" id="IPR043128">
    <property type="entry name" value="Rev_trsase/Diguanyl_cyclase"/>
</dbReference>
<accession>A0AAW2K6U3</accession>
<gene>
    <name evidence="2" type="ORF">Sradi_6426300</name>
</gene>
<dbReference type="CDD" id="cd01647">
    <property type="entry name" value="RT_LTR"/>
    <property type="match status" value="1"/>
</dbReference>
<reference evidence="2" key="2">
    <citation type="journal article" date="2024" name="Plant">
        <title>Genomic evolution and insights into agronomic trait innovations of Sesamum species.</title>
        <authorList>
            <person name="Miao H."/>
            <person name="Wang L."/>
            <person name="Qu L."/>
            <person name="Liu H."/>
            <person name="Sun Y."/>
            <person name="Le M."/>
            <person name="Wang Q."/>
            <person name="Wei S."/>
            <person name="Zheng Y."/>
            <person name="Lin W."/>
            <person name="Duan Y."/>
            <person name="Cao H."/>
            <person name="Xiong S."/>
            <person name="Wang X."/>
            <person name="Wei L."/>
            <person name="Li C."/>
            <person name="Ma Q."/>
            <person name="Ju M."/>
            <person name="Zhao R."/>
            <person name="Li G."/>
            <person name="Mu C."/>
            <person name="Tian Q."/>
            <person name="Mei H."/>
            <person name="Zhang T."/>
            <person name="Gao T."/>
            <person name="Zhang H."/>
        </authorList>
    </citation>
    <scope>NUCLEOTIDE SEQUENCE</scope>
    <source>
        <strain evidence="2">G02</strain>
    </source>
</reference>
<reference evidence="2" key="1">
    <citation type="submission" date="2020-06" db="EMBL/GenBank/DDBJ databases">
        <authorList>
            <person name="Li T."/>
            <person name="Hu X."/>
            <person name="Zhang T."/>
            <person name="Song X."/>
            <person name="Zhang H."/>
            <person name="Dai N."/>
            <person name="Sheng W."/>
            <person name="Hou X."/>
            <person name="Wei L."/>
        </authorList>
    </citation>
    <scope>NUCLEOTIDE SEQUENCE</scope>
    <source>
        <strain evidence="2">G02</strain>
        <tissue evidence="2">Leaf</tissue>
    </source>
</reference>
<dbReference type="InterPro" id="IPR043502">
    <property type="entry name" value="DNA/RNA_pol_sf"/>
</dbReference>
<dbReference type="AlphaFoldDB" id="A0AAW2K6U3"/>
<protein>
    <recommendedName>
        <fullName evidence="1">Reverse transcriptase domain-containing protein</fullName>
    </recommendedName>
</protein>
<dbReference type="EMBL" id="JACGWJ010000030">
    <property type="protein sequence ID" value="KAL0301495.1"/>
    <property type="molecule type" value="Genomic_DNA"/>
</dbReference>
<dbReference type="PROSITE" id="PS50878">
    <property type="entry name" value="RT_POL"/>
    <property type="match status" value="1"/>
</dbReference>
<feature type="domain" description="Reverse transcriptase" evidence="1">
    <location>
        <begin position="1"/>
        <end position="104"/>
    </location>
</feature>
<proteinExistence type="predicted"/>
<dbReference type="PANTHER" id="PTHR24559">
    <property type="entry name" value="TRANSPOSON TY3-I GAG-POL POLYPROTEIN"/>
    <property type="match status" value="1"/>
</dbReference>
<dbReference type="Gene3D" id="3.10.10.10">
    <property type="entry name" value="HIV Type 1 Reverse Transcriptase, subunit A, domain 1"/>
    <property type="match status" value="1"/>
</dbReference>
<dbReference type="Pfam" id="PF00078">
    <property type="entry name" value="RVT_1"/>
    <property type="match status" value="1"/>
</dbReference>
<evidence type="ECO:0000259" key="1">
    <source>
        <dbReference type="PROSITE" id="PS50878"/>
    </source>
</evidence>
<sequence>MAEEDRVKTSFITKSGIYCYNVMPFDLKNTGATYQRLVNKMFEDQIGTSMQVYADDMLVKSKKESDHLAHLKQAFEVMRAYGMKLNPTKCMLEVRGGRFLGYMVSERGIETNPKNIKVIMQLKSPRTRKDVQNLTGREHDVPRGECEEFLGELLGREASNKHYIAPKRILARLVDHNRTAVGYLSIGNQFVTLYLYRLVVTYLQLHSSLLQKL</sequence>
<dbReference type="InterPro" id="IPR053134">
    <property type="entry name" value="RNA-dir_DNA_polymerase"/>
</dbReference>
<dbReference type="PANTHER" id="PTHR24559:SF431">
    <property type="entry name" value="RNA-DIRECTED DNA POLYMERASE HOMOLOG"/>
    <property type="match status" value="1"/>
</dbReference>
<comment type="caution">
    <text evidence="2">The sequence shown here is derived from an EMBL/GenBank/DDBJ whole genome shotgun (WGS) entry which is preliminary data.</text>
</comment>
<name>A0AAW2K6U3_SESRA</name>
<evidence type="ECO:0000313" key="2">
    <source>
        <dbReference type="EMBL" id="KAL0301495.1"/>
    </source>
</evidence>
<dbReference type="InterPro" id="IPR000477">
    <property type="entry name" value="RT_dom"/>
</dbReference>
<organism evidence="2">
    <name type="scientific">Sesamum radiatum</name>
    <name type="common">Black benniseed</name>
    <dbReference type="NCBI Taxonomy" id="300843"/>
    <lineage>
        <taxon>Eukaryota</taxon>
        <taxon>Viridiplantae</taxon>
        <taxon>Streptophyta</taxon>
        <taxon>Embryophyta</taxon>
        <taxon>Tracheophyta</taxon>
        <taxon>Spermatophyta</taxon>
        <taxon>Magnoliopsida</taxon>
        <taxon>eudicotyledons</taxon>
        <taxon>Gunneridae</taxon>
        <taxon>Pentapetalae</taxon>
        <taxon>asterids</taxon>
        <taxon>lamiids</taxon>
        <taxon>Lamiales</taxon>
        <taxon>Pedaliaceae</taxon>
        <taxon>Sesamum</taxon>
    </lineage>
</organism>